<name>Q9LQ23_ARATH</name>
<evidence type="ECO:0000313" key="1">
    <source>
        <dbReference type="EMBL" id="AAF97290.1"/>
    </source>
</evidence>
<dbReference type="PIR" id="D86460">
    <property type="entry name" value="D86460"/>
</dbReference>
<proteinExistence type="predicted"/>
<accession>Q9LQ23</accession>
<dbReference type="EMBL" id="AC010164">
    <property type="protein sequence ID" value="AAF97290.1"/>
    <property type="molecule type" value="Genomic_DNA"/>
</dbReference>
<protein>
    <submittedName>
        <fullName evidence="1">F14M2.17 protein</fullName>
    </submittedName>
</protein>
<gene>
    <name evidence="1" type="primary">F14M2.17</name>
</gene>
<sequence length="399" mass="45797">MEGHRPILVVLTSRLTNLEDQVVHLNGVRVVLTGHIQCHTITTMVDRTRLKAHISDLPILVVILHNICLLEVDMVLVGNKDLHILVHMIITVGKEVKTQALCLLMVLLTPRQVLSRLTGRCMISHTMIILLCINLMEDMVAPNRAIHRQVVSTKCSSQVDLTVCKDQPSKGMGLQGLQHLLVMCLTKVQHQQHRHMVQHQQQHRMVQHQQHHHMVQLQQHHRMVQTWLNNSNMVMHQVRLLSKLILHIALQHHLMVIMVHNHQQLPQLMSSTVLSQLLVCNKLQVGTGKYLQPVAIVRIPPHSRLMVIPRLKAMETMDTLALSILAMEVETHQHMLHLLAKPLIPRLHLLRPAMSNQQLNQLAMQLLQEQHSDIIVAQISTMQTRLMMWLARRSYVMQG</sequence>
<dbReference type="AlphaFoldDB" id="Q9LQ23"/>
<reference evidence="1" key="2">
    <citation type="submission" date="2000-08" db="EMBL/GenBank/DDBJ databases">
        <authorList>
            <person name="Federspiel N.A."/>
            <person name="Palm C.J."/>
            <person name="Conway A.B."/>
            <person name="Conn L."/>
            <person name="Hansen N.F."/>
            <person name="Altafi H."/>
            <person name="Araujo R."/>
            <person name="Huizar L."/>
            <person name="Rowley D."/>
            <person name="Buehler E."/>
            <person name="Dunn P."/>
            <person name="Gonzalez A."/>
            <person name="Kremenetskaia I."/>
            <person name="Kim C."/>
            <person name="Lenz C."/>
            <person name="Li J."/>
            <person name="Liu S."/>
            <person name="Luros S."/>
            <person name="Schwartz J."/>
            <person name="Shinn P."/>
            <person name="Toriumi M."/>
            <person name="Vysotskaia V.S."/>
            <person name="Walker M."/>
            <person name="Yu G."/>
            <person name="Ecker J."/>
            <person name="Theologis A."/>
            <person name="Davis R.W."/>
        </authorList>
    </citation>
    <scope>NUCLEOTIDE SEQUENCE</scope>
</reference>
<reference key="1">
    <citation type="journal article" date="2000" name="Nature">
        <title>Sequence and analysis of chromosome 1 of the plant Arabidopsis thaliana.</title>
        <authorList>
            <person name="Theologis A."/>
            <person name="Ecker J.R."/>
            <person name="Palm C.J."/>
            <person name="Federspiel N.A."/>
            <person name="Kaul S."/>
            <person name="White O."/>
            <person name="Alonso J."/>
            <person name="Altafi H."/>
            <person name="Araujo R."/>
            <person name="Bowman C.L."/>
            <person name="Brooks S.Y."/>
            <person name="Buehler E."/>
            <person name="Chan A."/>
            <person name="Chao Q."/>
            <person name="Chen H."/>
            <person name="Cheuk R.F."/>
            <person name="Chin C.W."/>
            <person name="Chung M.K."/>
            <person name="Conn L."/>
            <person name="Conway A.B."/>
            <person name="Conway A.R."/>
            <person name="Creasy T.H."/>
            <person name="Dewar K."/>
            <person name="Dunn P."/>
            <person name="Etgu P."/>
            <person name="Feldblyum T.V."/>
            <person name="Feng J."/>
            <person name="Fong B."/>
            <person name="Fujii C.Y."/>
            <person name="Gill J.E."/>
            <person name="Goldsmith A.D."/>
            <person name="Haas B."/>
            <person name="Hansen N.F."/>
            <person name="Hughes B."/>
            <person name="Huizar L."/>
            <person name="Hunter J.L."/>
            <person name="Jenkins J."/>
            <person name="Johnson-Hopson C."/>
            <person name="Khan S."/>
            <person name="Khaykin E."/>
            <person name="Kim C.J."/>
            <person name="Koo H.L."/>
            <person name="Kremenetskaia I."/>
            <person name="Kurtz D.B."/>
            <person name="Kwan A."/>
            <person name="Lam B."/>
            <person name="Langin-Hooper S."/>
            <person name="Lee A."/>
            <person name="Lee J.M."/>
            <person name="Lenz C.A."/>
            <person name="Li J.H."/>
            <person name="Li Y."/>
            <person name="Lin X."/>
            <person name="Liu S.X."/>
            <person name="Liu Z.A."/>
            <person name="Luros J.S."/>
            <person name="Maiti R."/>
            <person name="Marziali A."/>
            <person name="Militscher J."/>
            <person name="Miranda M."/>
            <person name="Nguyen M."/>
            <person name="Nierman W.C."/>
            <person name="Osborne B.I."/>
            <person name="Pai G."/>
            <person name="Peterson J."/>
            <person name="Pham P.K."/>
            <person name="Rizzo M."/>
            <person name="Rooney T."/>
            <person name="Rowley D."/>
            <person name="Sakano H."/>
            <person name="Salzberg S.L."/>
            <person name="Schwartz J.R."/>
            <person name="Shinn P."/>
            <person name="Southwick A.M."/>
            <person name="Sun H."/>
            <person name="Tallon L.J."/>
            <person name="Tambunga G."/>
            <person name="Toriumi M.J."/>
            <person name="Town C.D."/>
            <person name="Utterback T."/>
            <person name="Van Aken S."/>
            <person name="Vaysberg M."/>
            <person name="Vysotskaia V.S."/>
            <person name="Walker M."/>
            <person name="Wu D."/>
            <person name="Yu G."/>
            <person name="Fraser C.M."/>
            <person name="Venter J.C."/>
            <person name="Davis R.W."/>
        </authorList>
    </citation>
    <scope>NUCLEOTIDE SEQUENCE [LARGE SCALE GENOMIC DNA]</scope>
    <source>
        <strain>cv. Columbia</strain>
    </source>
</reference>
<organism evidence="1">
    <name type="scientific">Arabidopsis thaliana</name>
    <name type="common">Mouse-ear cress</name>
    <dbReference type="NCBI Taxonomy" id="3702"/>
    <lineage>
        <taxon>Eukaryota</taxon>
        <taxon>Viridiplantae</taxon>
        <taxon>Streptophyta</taxon>
        <taxon>Embryophyta</taxon>
        <taxon>Tracheophyta</taxon>
        <taxon>Spermatophyta</taxon>
        <taxon>Magnoliopsida</taxon>
        <taxon>eudicotyledons</taxon>
        <taxon>Gunneridae</taxon>
        <taxon>Pentapetalae</taxon>
        <taxon>rosids</taxon>
        <taxon>malvids</taxon>
        <taxon>Brassicales</taxon>
        <taxon>Brassicaceae</taxon>
        <taxon>Camelineae</taxon>
        <taxon>Arabidopsis</taxon>
    </lineage>
</organism>